<evidence type="ECO:0000313" key="8">
    <source>
        <dbReference type="Proteomes" id="UP000006201"/>
    </source>
</evidence>
<dbReference type="HOGENOM" id="CLU_024570_3_1_6"/>
<dbReference type="PROSITE" id="PS50005">
    <property type="entry name" value="TPR"/>
    <property type="match status" value="1"/>
</dbReference>
<dbReference type="RefSeq" id="WP_009837366.1">
    <property type="nucleotide sequence ID" value="NZ_AAOH01000002.1"/>
</dbReference>
<feature type="compositionally biased region" description="Polar residues" evidence="4">
    <location>
        <begin position="576"/>
        <end position="586"/>
    </location>
</feature>
<dbReference type="InterPro" id="IPR013105">
    <property type="entry name" value="TPR_2"/>
</dbReference>
<evidence type="ECO:0000313" key="7">
    <source>
        <dbReference type="EMBL" id="EAR29492.1"/>
    </source>
</evidence>
<keyword evidence="5" id="KW-0472">Membrane</keyword>
<evidence type="ECO:0000256" key="1">
    <source>
        <dbReference type="ARBA" id="ARBA00022737"/>
    </source>
</evidence>
<feature type="compositionally biased region" description="Basic and acidic residues" evidence="4">
    <location>
        <begin position="496"/>
        <end position="505"/>
    </location>
</feature>
<feature type="compositionally biased region" description="Low complexity" evidence="4">
    <location>
        <begin position="506"/>
        <end position="519"/>
    </location>
</feature>
<feature type="transmembrane region" description="Helical" evidence="5">
    <location>
        <begin position="6"/>
        <end position="26"/>
    </location>
</feature>
<keyword evidence="1" id="KW-0677">Repeat</keyword>
<gene>
    <name evidence="7" type="ORF">PTD2_11769</name>
</gene>
<evidence type="ECO:0000256" key="3">
    <source>
        <dbReference type="PROSITE-ProRule" id="PRU00339"/>
    </source>
</evidence>
<dbReference type="SMART" id="SM00028">
    <property type="entry name" value="TPR"/>
    <property type="match status" value="1"/>
</dbReference>
<keyword evidence="5" id="KW-1133">Transmembrane helix</keyword>
<dbReference type="SUPFAM" id="SSF48452">
    <property type="entry name" value="TPR-like"/>
    <property type="match status" value="1"/>
</dbReference>
<sequence length="637" mass="71554">MTFEFIRPDYLWLLVAVLPLALALYFQKQHHSRKQPLIAPHLAQFILAEQPKTHRQSPWLLIVFITLAIVALAGPSWQQQQIPIYQAKQARVIVMDMSLSMYSTDIKPNRLSQARFKALDMIELFKEGETALVAYAADAYVISPLTSDASTLSNLIPSLSPDIMPTKGSNVMAGLTTANELLSQAGYLSGDIILVTDGIDSEDLSSVQEFALQSGHHLHVYAVATEQGAPIELPQGGFLKDNYGQIVVPKAQFTTLKQLAKRGSGQFASYSASNEDINQFNQSKGEETLSQSEQNHTLARLDGGVYLMLFLLPLALLLLKRNQVLSICFVVLLLPTEKSFALDWQNLWQNEEQKALQAYQQGDFKQASQADTPQLKGAALYKQGEYEQALAEFSQDNSAQGLYNQANALAQLGKLPDAIEKYQAALNLDTSFNAAKENKELLEKLLKDQQQQQNPEQSEQNNSDQNQQDKQDSQQSEQQNSDQKNSEQQNSEQQSDESKQSEQKSDQQQSEDGQQSEQQKNSDEKNQPEMQAKTQEEQAKQQAQEQSDEKSDDSAQKQMQVQQDDDQKDASDENKQGQQMEVTPTPLSAEEREKAQQLSQLLRKVPDDPSILLRNKMQLEYQNRGRNQSPQGVKKSW</sequence>
<dbReference type="PANTHER" id="PTHR22550:SF14">
    <property type="entry name" value="VWFA DOMAIN-CONTAINING PROTEIN"/>
    <property type="match status" value="1"/>
</dbReference>
<dbReference type="Proteomes" id="UP000006201">
    <property type="component" value="Unassembled WGS sequence"/>
</dbReference>
<reference evidence="7 8" key="1">
    <citation type="submission" date="2006-02" db="EMBL/GenBank/DDBJ databases">
        <authorList>
            <person name="Moran M.A."/>
            <person name="Kjelleberg S."/>
            <person name="Egan S."/>
            <person name="Saunders N."/>
            <person name="Thomas T."/>
            <person name="Ferriera S."/>
            <person name="Johnson J."/>
            <person name="Kravitz S."/>
            <person name="Halpern A."/>
            <person name="Remington K."/>
            <person name="Beeson K."/>
            <person name="Tran B."/>
            <person name="Rogers Y.-H."/>
            <person name="Friedman R."/>
            <person name="Venter J.C."/>
        </authorList>
    </citation>
    <scope>NUCLEOTIDE SEQUENCE [LARGE SCALE GENOMIC DNA]</scope>
    <source>
        <strain evidence="7 8">D2</strain>
    </source>
</reference>
<feature type="compositionally biased region" description="Low complexity" evidence="4">
    <location>
        <begin position="473"/>
        <end position="493"/>
    </location>
</feature>
<feature type="compositionally biased region" description="Polar residues" evidence="4">
    <location>
        <begin position="620"/>
        <end position="631"/>
    </location>
</feature>
<evidence type="ECO:0000256" key="2">
    <source>
        <dbReference type="ARBA" id="ARBA00022803"/>
    </source>
</evidence>
<dbReference type="STRING" id="87626.PTD2_11769"/>
<dbReference type="AlphaFoldDB" id="A4C688"/>
<protein>
    <recommendedName>
        <fullName evidence="6">VWFA domain-containing protein</fullName>
    </recommendedName>
</protein>
<dbReference type="SMART" id="SM00327">
    <property type="entry name" value="VWA"/>
    <property type="match status" value="1"/>
</dbReference>
<proteinExistence type="predicted"/>
<dbReference type="InterPro" id="IPR011990">
    <property type="entry name" value="TPR-like_helical_dom_sf"/>
</dbReference>
<dbReference type="InterPro" id="IPR019734">
    <property type="entry name" value="TPR_rpt"/>
</dbReference>
<feature type="transmembrane region" description="Helical" evidence="5">
    <location>
        <begin position="59"/>
        <end position="77"/>
    </location>
</feature>
<evidence type="ECO:0000256" key="5">
    <source>
        <dbReference type="SAM" id="Phobius"/>
    </source>
</evidence>
<keyword evidence="5" id="KW-0812">Transmembrane</keyword>
<keyword evidence="8" id="KW-1185">Reference proteome</keyword>
<keyword evidence="2 3" id="KW-0802">TPR repeat</keyword>
<feature type="compositionally biased region" description="Low complexity" evidence="4">
    <location>
        <begin position="448"/>
        <end position="466"/>
    </location>
</feature>
<dbReference type="Pfam" id="PF07719">
    <property type="entry name" value="TPR_2"/>
    <property type="match status" value="1"/>
</dbReference>
<feature type="domain" description="VWFA" evidence="6">
    <location>
        <begin position="90"/>
        <end position="289"/>
    </location>
</feature>
<dbReference type="OrthoDB" id="9807628at2"/>
<dbReference type="eggNOG" id="COG2304">
    <property type="taxonomic scope" value="Bacteria"/>
</dbReference>
<dbReference type="PROSITE" id="PS50234">
    <property type="entry name" value="VWFA"/>
    <property type="match status" value="1"/>
</dbReference>
<evidence type="ECO:0000259" key="6">
    <source>
        <dbReference type="PROSITE" id="PS50234"/>
    </source>
</evidence>
<dbReference type="EMBL" id="AAOH01000002">
    <property type="protein sequence ID" value="EAR29492.1"/>
    <property type="molecule type" value="Genomic_DNA"/>
</dbReference>
<accession>A4C688</accession>
<dbReference type="PANTHER" id="PTHR22550">
    <property type="entry name" value="SPORE GERMINATION PROTEIN"/>
    <property type="match status" value="1"/>
</dbReference>
<dbReference type="Gene3D" id="1.25.40.10">
    <property type="entry name" value="Tetratricopeptide repeat domain"/>
    <property type="match status" value="1"/>
</dbReference>
<dbReference type="Pfam" id="PF13519">
    <property type="entry name" value="VWA_2"/>
    <property type="match status" value="1"/>
</dbReference>
<dbReference type="SUPFAM" id="SSF53300">
    <property type="entry name" value="vWA-like"/>
    <property type="match status" value="1"/>
</dbReference>
<dbReference type="InterPro" id="IPR050768">
    <property type="entry name" value="UPF0353/GerABKA_families"/>
</dbReference>
<comment type="caution">
    <text evidence="7">The sequence shown here is derived from an EMBL/GenBank/DDBJ whole genome shotgun (WGS) entry which is preliminary data.</text>
</comment>
<evidence type="ECO:0000256" key="4">
    <source>
        <dbReference type="SAM" id="MobiDB-lite"/>
    </source>
</evidence>
<dbReference type="InterPro" id="IPR036465">
    <property type="entry name" value="vWFA_dom_sf"/>
</dbReference>
<feature type="region of interest" description="Disordered" evidence="4">
    <location>
        <begin position="447"/>
        <end position="637"/>
    </location>
</feature>
<feature type="repeat" description="TPR" evidence="3">
    <location>
        <begin position="399"/>
        <end position="432"/>
    </location>
</feature>
<name>A4C688_9GAMM</name>
<organism evidence="7 8">
    <name type="scientific">Pseudoalteromonas tunicata D2</name>
    <dbReference type="NCBI Taxonomy" id="87626"/>
    <lineage>
        <taxon>Bacteria</taxon>
        <taxon>Pseudomonadati</taxon>
        <taxon>Pseudomonadota</taxon>
        <taxon>Gammaproteobacteria</taxon>
        <taxon>Alteromonadales</taxon>
        <taxon>Pseudoalteromonadaceae</taxon>
        <taxon>Pseudoalteromonas</taxon>
    </lineage>
</organism>
<dbReference type="Gene3D" id="3.40.50.410">
    <property type="entry name" value="von Willebrand factor, type A domain"/>
    <property type="match status" value="1"/>
</dbReference>
<dbReference type="InterPro" id="IPR002035">
    <property type="entry name" value="VWF_A"/>
</dbReference>